<feature type="transmembrane region" description="Helical" evidence="6">
    <location>
        <begin position="43"/>
        <end position="62"/>
    </location>
</feature>
<feature type="transmembrane region" description="Helical" evidence="6">
    <location>
        <begin position="195"/>
        <end position="214"/>
    </location>
</feature>
<keyword evidence="8" id="KW-1185">Reference proteome</keyword>
<proteinExistence type="inferred from homology"/>
<evidence type="ECO:0000256" key="3">
    <source>
        <dbReference type="ARBA" id="ARBA00022692"/>
    </source>
</evidence>
<dbReference type="PANTHER" id="PTHR43701:SF2">
    <property type="entry name" value="MEMBRANE TRANSPORTER PROTEIN YJNA-RELATED"/>
    <property type="match status" value="1"/>
</dbReference>
<comment type="subcellular location">
    <subcellularLocation>
        <location evidence="6">Cell membrane</location>
        <topology evidence="6">Multi-pass membrane protein</topology>
    </subcellularLocation>
    <subcellularLocation>
        <location evidence="1">Membrane</location>
        <topology evidence="1">Multi-pass membrane protein</topology>
    </subcellularLocation>
</comment>
<evidence type="ECO:0000256" key="4">
    <source>
        <dbReference type="ARBA" id="ARBA00022989"/>
    </source>
</evidence>
<dbReference type="RefSeq" id="WP_198766912.1">
    <property type="nucleotide sequence ID" value="NZ_JAEACF010000001.1"/>
</dbReference>
<protein>
    <recommendedName>
        <fullName evidence="6">Probable membrane transporter protein</fullName>
    </recommendedName>
</protein>
<reference evidence="7 8" key="1">
    <citation type="submission" date="2024-06" db="EMBL/GenBank/DDBJ databases">
        <title>Genomic Encyclopedia of Type Strains, Phase IV (KMG-IV): sequencing the most valuable type-strain genomes for metagenomic binning, comparative biology and taxonomic classification.</title>
        <authorList>
            <person name="Goeker M."/>
        </authorList>
    </citation>
    <scope>NUCLEOTIDE SEQUENCE [LARGE SCALE GENOMIC DNA]</scope>
    <source>
        <strain evidence="7 8">DSM 100124</strain>
    </source>
</reference>
<accession>A0ABV2LK17</accession>
<keyword evidence="3 6" id="KW-0812">Transmembrane</keyword>
<keyword evidence="5 6" id="KW-0472">Membrane</keyword>
<evidence type="ECO:0000256" key="6">
    <source>
        <dbReference type="RuleBase" id="RU363041"/>
    </source>
</evidence>
<feature type="transmembrane region" description="Helical" evidence="6">
    <location>
        <begin position="7"/>
        <end position="31"/>
    </location>
</feature>
<feature type="transmembrane region" description="Helical" evidence="6">
    <location>
        <begin position="226"/>
        <end position="245"/>
    </location>
</feature>
<feature type="transmembrane region" description="Helical" evidence="6">
    <location>
        <begin position="167"/>
        <end position="189"/>
    </location>
</feature>
<evidence type="ECO:0000256" key="2">
    <source>
        <dbReference type="ARBA" id="ARBA00009142"/>
    </source>
</evidence>
<dbReference type="PANTHER" id="PTHR43701">
    <property type="entry name" value="MEMBRANE TRANSPORTER PROTEIN MJ0441-RELATED"/>
    <property type="match status" value="1"/>
</dbReference>
<evidence type="ECO:0000256" key="1">
    <source>
        <dbReference type="ARBA" id="ARBA00004141"/>
    </source>
</evidence>
<gene>
    <name evidence="7" type="ORF">ABID52_002495</name>
</gene>
<feature type="transmembrane region" description="Helical" evidence="6">
    <location>
        <begin position="69"/>
        <end position="91"/>
    </location>
</feature>
<dbReference type="Proteomes" id="UP001549097">
    <property type="component" value="Unassembled WGS sequence"/>
</dbReference>
<comment type="caution">
    <text evidence="7">The sequence shown here is derived from an EMBL/GenBank/DDBJ whole genome shotgun (WGS) entry which is preliminary data.</text>
</comment>
<sequence>MKTLYILIFVGFIATFIGTLSGSGGMINFPIMLLLGVPVHSAIAANKFANMFSSFSSFFVLLRKNDTKLTPYLISGVISLLGGIAGGLTASSISRENLTIIALFLLTGALFLTFLKTKRETNPNHEIKQLPVSKYPYLFGIGAYDGLFGPGQGTLQMQLFLRNGFTYIRTLSFTRFNTFLSCTGAVFTYLWAGHYLWNVAIPLTIGSICGAQAAVKLAPRLKTKQVTILMRTVTVLLILQLMIQWR</sequence>
<dbReference type="InterPro" id="IPR002781">
    <property type="entry name" value="TM_pro_TauE-like"/>
</dbReference>
<dbReference type="EMBL" id="JBEPMP010000001">
    <property type="protein sequence ID" value="MET3728914.1"/>
    <property type="molecule type" value="Genomic_DNA"/>
</dbReference>
<keyword evidence="4 6" id="KW-1133">Transmembrane helix</keyword>
<keyword evidence="6" id="KW-1003">Cell membrane</keyword>
<evidence type="ECO:0000256" key="5">
    <source>
        <dbReference type="ARBA" id="ARBA00023136"/>
    </source>
</evidence>
<evidence type="ECO:0000313" key="8">
    <source>
        <dbReference type="Proteomes" id="UP001549097"/>
    </source>
</evidence>
<name>A0ABV2LK17_9BACL</name>
<dbReference type="Pfam" id="PF01925">
    <property type="entry name" value="TauE"/>
    <property type="match status" value="1"/>
</dbReference>
<evidence type="ECO:0000313" key="7">
    <source>
        <dbReference type="EMBL" id="MET3728914.1"/>
    </source>
</evidence>
<feature type="transmembrane region" description="Helical" evidence="6">
    <location>
        <begin position="97"/>
        <end position="115"/>
    </location>
</feature>
<organism evidence="7 8">
    <name type="scientific">Fictibacillus halophilus</name>
    <dbReference type="NCBI Taxonomy" id="1610490"/>
    <lineage>
        <taxon>Bacteria</taxon>
        <taxon>Bacillati</taxon>
        <taxon>Bacillota</taxon>
        <taxon>Bacilli</taxon>
        <taxon>Bacillales</taxon>
        <taxon>Fictibacillaceae</taxon>
        <taxon>Fictibacillus</taxon>
    </lineage>
</organism>
<comment type="similarity">
    <text evidence="2 6">Belongs to the 4-toluene sulfonate uptake permease (TSUP) (TC 2.A.102) family.</text>
</comment>
<dbReference type="InterPro" id="IPR051598">
    <property type="entry name" value="TSUP/Inactive_protease-like"/>
</dbReference>